<keyword evidence="1" id="KW-0547">Nucleotide-binding</keyword>
<name>A0A841JUB6_9BACT</name>
<gene>
    <name evidence="7" type="ORF">HNQ77_002949</name>
</gene>
<dbReference type="CDD" id="cd00009">
    <property type="entry name" value="AAA"/>
    <property type="match status" value="1"/>
</dbReference>
<dbReference type="SUPFAM" id="SSF52172">
    <property type="entry name" value="CheY-like"/>
    <property type="match status" value="1"/>
</dbReference>
<protein>
    <submittedName>
        <fullName evidence="7">Transcriptional regulator with PAS, ATPase and Fis domain</fullName>
    </submittedName>
</protein>
<dbReference type="GO" id="GO:0006355">
    <property type="term" value="P:regulation of DNA-templated transcription"/>
    <property type="evidence" value="ECO:0007669"/>
    <property type="project" value="InterPro"/>
</dbReference>
<dbReference type="InterPro" id="IPR025943">
    <property type="entry name" value="Sigma_54_int_dom_ATP-bd_2"/>
</dbReference>
<reference evidence="7 8" key="1">
    <citation type="submission" date="2020-08" db="EMBL/GenBank/DDBJ databases">
        <title>Genomic Encyclopedia of Type Strains, Phase IV (KMG-IV): sequencing the most valuable type-strain genomes for metagenomic binning, comparative biology and taxonomic classification.</title>
        <authorList>
            <person name="Goeker M."/>
        </authorList>
    </citation>
    <scope>NUCLEOTIDE SEQUENCE [LARGE SCALE GENOMIC DNA]</scope>
    <source>
        <strain evidence="7 8">DSM 103733</strain>
    </source>
</reference>
<dbReference type="SMART" id="SM00382">
    <property type="entry name" value="AAA"/>
    <property type="match status" value="1"/>
</dbReference>
<dbReference type="FunFam" id="3.40.50.300:FF:000006">
    <property type="entry name" value="DNA-binding transcriptional regulator NtrC"/>
    <property type="match status" value="1"/>
</dbReference>
<dbReference type="Gene3D" id="3.40.50.2300">
    <property type="match status" value="1"/>
</dbReference>
<dbReference type="GO" id="GO:0003677">
    <property type="term" value="F:DNA binding"/>
    <property type="evidence" value="ECO:0007669"/>
    <property type="project" value="UniProtKB-KW"/>
</dbReference>
<evidence type="ECO:0000256" key="3">
    <source>
        <dbReference type="ARBA" id="ARBA00023015"/>
    </source>
</evidence>
<keyword evidence="4" id="KW-0238">DNA-binding</keyword>
<dbReference type="PROSITE" id="PS00675">
    <property type="entry name" value="SIGMA54_INTERACT_1"/>
    <property type="match status" value="1"/>
</dbReference>
<dbReference type="InterPro" id="IPR011006">
    <property type="entry name" value="CheY-like_superfamily"/>
</dbReference>
<dbReference type="Pfam" id="PF25601">
    <property type="entry name" value="AAA_lid_14"/>
    <property type="match status" value="1"/>
</dbReference>
<evidence type="ECO:0000313" key="7">
    <source>
        <dbReference type="EMBL" id="MBB6144993.1"/>
    </source>
</evidence>
<dbReference type="Proteomes" id="UP000538666">
    <property type="component" value="Unassembled WGS sequence"/>
</dbReference>
<dbReference type="InterPro" id="IPR002078">
    <property type="entry name" value="Sigma_54_int"/>
</dbReference>
<dbReference type="GO" id="GO:0005524">
    <property type="term" value="F:ATP binding"/>
    <property type="evidence" value="ECO:0007669"/>
    <property type="project" value="UniProtKB-KW"/>
</dbReference>
<evidence type="ECO:0000256" key="2">
    <source>
        <dbReference type="ARBA" id="ARBA00022840"/>
    </source>
</evidence>
<evidence type="ECO:0000313" key="8">
    <source>
        <dbReference type="Proteomes" id="UP000538666"/>
    </source>
</evidence>
<dbReference type="Pfam" id="PF00158">
    <property type="entry name" value="Sigma54_activat"/>
    <property type="match status" value="1"/>
</dbReference>
<proteinExistence type="predicted"/>
<accession>A0A841JUB6</accession>
<dbReference type="PROSITE" id="PS00688">
    <property type="entry name" value="SIGMA54_INTERACT_3"/>
    <property type="match status" value="1"/>
</dbReference>
<dbReference type="PANTHER" id="PTHR32071:SF81">
    <property type="entry name" value="PROPIONATE CATABOLISM OPERON REGULATORY PROTEIN"/>
    <property type="match status" value="1"/>
</dbReference>
<dbReference type="Gene3D" id="3.40.50.300">
    <property type="entry name" value="P-loop containing nucleotide triphosphate hydrolases"/>
    <property type="match status" value="1"/>
</dbReference>
<sequence>MSSPITQFDRFEDRVPIDVFVVSPNPKLQQELQEKLGPPRWNVIQATSGSGALEVLHKHGTDDGVLLLDPLLPDLEPNEFNAIVRDRFPNTQILMLNSHTGQLLVGSASPTPISTKLVDVVNRNGAVHTNTVLPTVVDHESSRHHLQDGRFKLRGMIGESEPMQRVSIVTRMVAVRDTTVLVTGESGTGKDLVAQEIHLISPRRKQPFIVVNCSAIPETLLEAELFGYTKGSFTGAVQSRIGRIHAAHGGTLFLDEIGDMPLSLQSKILRFLEQGEVQRLGGNDNLKVDVRVVAATNADLKKLISQQQFREDLYYRLAVFPIHLPPLRDRLSDLDELATAFVVRFHPGVSLSREALHVLAQHRWPGNVRELRNAIERATILVGSGHEIKPEHIIL</sequence>
<evidence type="ECO:0000256" key="4">
    <source>
        <dbReference type="ARBA" id="ARBA00023125"/>
    </source>
</evidence>
<keyword evidence="3" id="KW-0805">Transcription regulation</keyword>
<keyword evidence="5" id="KW-0804">Transcription</keyword>
<dbReference type="InterPro" id="IPR058031">
    <property type="entry name" value="AAA_lid_NorR"/>
</dbReference>
<dbReference type="OrthoDB" id="9771372at2"/>
<organism evidence="7 8">
    <name type="scientific">Silvibacterium bohemicum</name>
    <dbReference type="NCBI Taxonomy" id="1577686"/>
    <lineage>
        <taxon>Bacteria</taxon>
        <taxon>Pseudomonadati</taxon>
        <taxon>Acidobacteriota</taxon>
        <taxon>Terriglobia</taxon>
        <taxon>Terriglobales</taxon>
        <taxon>Acidobacteriaceae</taxon>
        <taxon>Silvibacterium</taxon>
    </lineage>
</organism>
<dbReference type="PROSITE" id="PS50045">
    <property type="entry name" value="SIGMA54_INTERACT_4"/>
    <property type="match status" value="1"/>
</dbReference>
<evidence type="ECO:0000256" key="5">
    <source>
        <dbReference type="ARBA" id="ARBA00023163"/>
    </source>
</evidence>
<dbReference type="InterPro" id="IPR027417">
    <property type="entry name" value="P-loop_NTPase"/>
</dbReference>
<evidence type="ECO:0000256" key="1">
    <source>
        <dbReference type="ARBA" id="ARBA00022741"/>
    </source>
</evidence>
<feature type="domain" description="Sigma-54 factor interaction" evidence="6">
    <location>
        <begin position="156"/>
        <end position="380"/>
    </location>
</feature>
<dbReference type="InterPro" id="IPR025662">
    <property type="entry name" value="Sigma_54_int_dom_ATP-bd_1"/>
</dbReference>
<comment type="caution">
    <text evidence="7">The sequence shown here is derived from an EMBL/GenBank/DDBJ whole genome shotgun (WGS) entry which is preliminary data.</text>
</comment>
<dbReference type="InterPro" id="IPR003593">
    <property type="entry name" value="AAA+_ATPase"/>
</dbReference>
<keyword evidence="8" id="KW-1185">Reference proteome</keyword>
<dbReference type="InterPro" id="IPR025944">
    <property type="entry name" value="Sigma_54_int_dom_CS"/>
</dbReference>
<dbReference type="PANTHER" id="PTHR32071">
    <property type="entry name" value="TRANSCRIPTIONAL REGULATORY PROTEIN"/>
    <property type="match status" value="1"/>
</dbReference>
<dbReference type="EMBL" id="JACHEK010000005">
    <property type="protein sequence ID" value="MBB6144993.1"/>
    <property type="molecule type" value="Genomic_DNA"/>
</dbReference>
<dbReference type="SUPFAM" id="SSF52540">
    <property type="entry name" value="P-loop containing nucleoside triphosphate hydrolases"/>
    <property type="match status" value="1"/>
</dbReference>
<dbReference type="RefSeq" id="WP_082125567.1">
    <property type="nucleotide sequence ID" value="NZ_JACHEK010000005.1"/>
</dbReference>
<evidence type="ECO:0000259" key="6">
    <source>
        <dbReference type="PROSITE" id="PS50045"/>
    </source>
</evidence>
<dbReference type="AlphaFoldDB" id="A0A841JUB6"/>
<keyword evidence="2" id="KW-0067">ATP-binding</keyword>
<dbReference type="PROSITE" id="PS00676">
    <property type="entry name" value="SIGMA54_INTERACT_2"/>
    <property type="match status" value="1"/>
</dbReference>
<dbReference type="Gene3D" id="1.10.8.60">
    <property type="match status" value="1"/>
</dbReference>